<dbReference type="SUPFAM" id="SSF69318">
    <property type="entry name" value="Integrin alpha N-terminal domain"/>
    <property type="match status" value="1"/>
</dbReference>
<name>A0A848GPM7_9BACT</name>
<dbReference type="EMBL" id="JABBGC010000001">
    <property type="protein sequence ID" value="NML38600.1"/>
    <property type="molecule type" value="Genomic_DNA"/>
</dbReference>
<accession>A0A848GPM7</accession>
<keyword evidence="1" id="KW-1133">Transmembrane helix</keyword>
<feature type="transmembrane region" description="Helical" evidence="1">
    <location>
        <begin position="6"/>
        <end position="23"/>
    </location>
</feature>
<evidence type="ECO:0000256" key="1">
    <source>
        <dbReference type="SAM" id="Phobius"/>
    </source>
</evidence>
<comment type="caution">
    <text evidence="2">The sequence shown here is derived from an EMBL/GenBank/DDBJ whole genome shotgun (WGS) entry which is preliminary data.</text>
</comment>
<sequence length="204" mass="22557">MKYIQYLLTGFCLLLMMTACNNLRKQKKDHGRGPATAPPAENKVNFSMDTVFRDYRFSVFTRGDASMRNLFISIGSVKDTIHADTIVEKDVIGFVSGVTVSDLDGDGQPELYVFSTSAGTDQYGKVYGFAIVPKGAVKINTAALDSLSGNDYKGRDSFYVQGKELVRSYPAMQEGQEDVLATDTRKTIRYHLVKSGNAYTLKSQ</sequence>
<protein>
    <recommendedName>
        <fullName evidence="4">VCBS repeat-containing protein</fullName>
    </recommendedName>
</protein>
<dbReference type="InterPro" id="IPR038643">
    <property type="entry name" value="PliI_sf"/>
</dbReference>
<evidence type="ECO:0000313" key="3">
    <source>
        <dbReference type="Proteomes" id="UP000583266"/>
    </source>
</evidence>
<dbReference type="PROSITE" id="PS51257">
    <property type="entry name" value="PROKAR_LIPOPROTEIN"/>
    <property type="match status" value="1"/>
</dbReference>
<keyword evidence="3" id="KW-1185">Reference proteome</keyword>
<dbReference type="AlphaFoldDB" id="A0A848GPM7"/>
<keyword evidence="1" id="KW-0472">Membrane</keyword>
<reference evidence="2 3" key="1">
    <citation type="submission" date="2020-04" db="EMBL/GenBank/DDBJ databases">
        <title>Chitinophaga sp. G-6-1-13 sp. nov., isolated from soil.</title>
        <authorList>
            <person name="Dahal R.H."/>
            <person name="Chaudhary D.K."/>
        </authorList>
    </citation>
    <scope>NUCLEOTIDE SEQUENCE [LARGE SCALE GENOMIC DNA]</scope>
    <source>
        <strain evidence="2 3">G-6-1-13</strain>
    </source>
</reference>
<proteinExistence type="predicted"/>
<evidence type="ECO:0008006" key="4">
    <source>
        <dbReference type="Google" id="ProtNLM"/>
    </source>
</evidence>
<keyword evidence="1" id="KW-0812">Transmembrane</keyword>
<dbReference type="RefSeq" id="WP_169225583.1">
    <property type="nucleotide sequence ID" value="NZ_JABBGC010000001.1"/>
</dbReference>
<gene>
    <name evidence="2" type="ORF">HHL17_15435</name>
</gene>
<dbReference type="Gene3D" id="2.40.128.460">
    <property type="entry name" value="Periplasmic lysozyme inhibitor of I-type lysozyme"/>
    <property type="match status" value="1"/>
</dbReference>
<organism evidence="2 3">
    <name type="scientific">Chitinophaga fulva</name>
    <dbReference type="NCBI Taxonomy" id="2728842"/>
    <lineage>
        <taxon>Bacteria</taxon>
        <taxon>Pseudomonadati</taxon>
        <taxon>Bacteroidota</taxon>
        <taxon>Chitinophagia</taxon>
        <taxon>Chitinophagales</taxon>
        <taxon>Chitinophagaceae</taxon>
        <taxon>Chitinophaga</taxon>
    </lineage>
</organism>
<dbReference type="InterPro" id="IPR028994">
    <property type="entry name" value="Integrin_alpha_N"/>
</dbReference>
<dbReference type="Proteomes" id="UP000583266">
    <property type="component" value="Unassembled WGS sequence"/>
</dbReference>
<evidence type="ECO:0000313" key="2">
    <source>
        <dbReference type="EMBL" id="NML38600.1"/>
    </source>
</evidence>